<dbReference type="PANTHER" id="PTHR10622:SF10">
    <property type="entry name" value="HET DOMAIN-CONTAINING PROTEIN"/>
    <property type="match status" value="1"/>
</dbReference>
<evidence type="ECO:0000313" key="4">
    <source>
        <dbReference type="Proteomes" id="UP001271007"/>
    </source>
</evidence>
<sequence length="937" mass="106509">MWYMDDSFDCYRRLAPISDEPKAELRHQLREKSYVNKSRGRIDLAEVLRISEHRFVGYTRLVTSELQKFIEDRKLVVVLAPSSDKPTRRMLAEALIKADRCRAFDKLFNLPTELREMIGDFYISDFFREGGLLYPSQPPLTRTCRLLREEVLPLFFRNCKPNVAIRTKKETCILHPALPTVPGPFRVSIASLVYFSEVLRNHIADVRALRAVFFGSYKRRPGDLVIESPATDLDPSEFSALLEAFQAVIHDVEQGEARKLARKEADASRIFTLPDPRERNDAFKDRAQLPALWRIDSTLGNVEAVEAVLDRKGEGWYWRAASAAFALLENKNREQTTAMVKRYGLSRVFREAQTTVADDEIPPYAILSHTWGEGEVSLQEWQTLSSSNLSLKTGYSKIKLCCEQAQRDGLEWAWIDACCIDKTSSAELSEAINSMFRWYQNAVVCYAFLSDVPSATDISGVESSFATSRWFTRGWTLQELIAPSNLIFFSADWHRLGTKSQLHNILSSITGIEKQFLNGEYLDLASAAKKMSWAASRKTSRVEDVAYSLLGILDINMPLIYGEGKKAFQRLQEEVLKTRPDDHTIFAWGTIVSTPTIKITDLSLYVSQQPVQRSQDAIHQPLLSLLAESPRDFASSGGFIPMPWVSAFYRSAAKPASFPLVIDRGVRLELPVIDAFDSTHLWDRPKIEQIRTAKSIALLCCLETDRNSFVKLPVQRWGNEYFGRSREMLIEDGSFNYRGDRLFKMTQTITVAAQRRVKLEIGDVILRRHAFPDSNHCEGHSSGYADVPNDDAVIEARKLRTSPKFGYVYSMSDLSRRHGFGIQFSRDVDAGEPGDSLLVDFFPVDLGDVNAPDEDELDGFGLRWWPDSKMKDVIPTHTHVMRTPLDVWKLDTKPFPPISVRVERMPFDGDGSCVDVLDIVVWPASNNKFRTLPSWAR</sequence>
<evidence type="ECO:0000259" key="2">
    <source>
        <dbReference type="Pfam" id="PF26640"/>
    </source>
</evidence>
<evidence type="ECO:0008006" key="5">
    <source>
        <dbReference type="Google" id="ProtNLM"/>
    </source>
</evidence>
<dbReference type="AlphaFoldDB" id="A0AAJ0DJW1"/>
<protein>
    <recommendedName>
        <fullName evidence="5">Heterokaryon incompatibility domain-containing protein</fullName>
    </recommendedName>
</protein>
<dbReference type="InterPro" id="IPR058525">
    <property type="entry name" value="DUF8212"/>
</dbReference>
<organism evidence="3 4">
    <name type="scientific">Extremus antarcticus</name>
    <dbReference type="NCBI Taxonomy" id="702011"/>
    <lineage>
        <taxon>Eukaryota</taxon>
        <taxon>Fungi</taxon>
        <taxon>Dikarya</taxon>
        <taxon>Ascomycota</taxon>
        <taxon>Pezizomycotina</taxon>
        <taxon>Dothideomycetes</taxon>
        <taxon>Dothideomycetidae</taxon>
        <taxon>Mycosphaerellales</taxon>
        <taxon>Extremaceae</taxon>
        <taxon>Extremus</taxon>
    </lineage>
</organism>
<accession>A0AAJ0DJW1</accession>
<dbReference type="EMBL" id="JAWDJX010000009">
    <property type="protein sequence ID" value="KAK3055358.1"/>
    <property type="molecule type" value="Genomic_DNA"/>
</dbReference>
<comment type="caution">
    <text evidence="3">The sequence shown here is derived from an EMBL/GenBank/DDBJ whole genome shotgun (WGS) entry which is preliminary data.</text>
</comment>
<dbReference type="InterPro" id="IPR010730">
    <property type="entry name" value="HET"/>
</dbReference>
<feature type="domain" description="Heterokaryon incompatibility" evidence="1">
    <location>
        <begin position="364"/>
        <end position="452"/>
    </location>
</feature>
<dbReference type="Pfam" id="PF26640">
    <property type="entry name" value="DUF8212"/>
    <property type="match status" value="1"/>
</dbReference>
<proteinExistence type="predicted"/>
<name>A0AAJ0DJW1_9PEZI</name>
<evidence type="ECO:0000259" key="1">
    <source>
        <dbReference type="Pfam" id="PF06985"/>
    </source>
</evidence>
<evidence type="ECO:0000313" key="3">
    <source>
        <dbReference type="EMBL" id="KAK3055358.1"/>
    </source>
</evidence>
<dbReference type="Pfam" id="PF06985">
    <property type="entry name" value="HET"/>
    <property type="match status" value="1"/>
</dbReference>
<reference evidence="3" key="1">
    <citation type="submission" date="2023-04" db="EMBL/GenBank/DDBJ databases">
        <title>Black Yeasts Isolated from many extreme environments.</title>
        <authorList>
            <person name="Coleine C."/>
            <person name="Stajich J.E."/>
            <person name="Selbmann L."/>
        </authorList>
    </citation>
    <scope>NUCLEOTIDE SEQUENCE</scope>
    <source>
        <strain evidence="3">CCFEE 5312</strain>
    </source>
</reference>
<dbReference type="PANTHER" id="PTHR10622">
    <property type="entry name" value="HET DOMAIN-CONTAINING PROTEIN"/>
    <property type="match status" value="1"/>
</dbReference>
<dbReference type="Proteomes" id="UP001271007">
    <property type="component" value="Unassembled WGS sequence"/>
</dbReference>
<keyword evidence="4" id="KW-1185">Reference proteome</keyword>
<feature type="domain" description="DUF8212" evidence="2">
    <location>
        <begin position="566"/>
        <end position="674"/>
    </location>
</feature>
<gene>
    <name evidence="3" type="ORF">LTR09_003912</name>
</gene>